<dbReference type="Gramene" id="Os06t0116100-01">
    <property type="protein sequence ID" value="Os06t0116100-01"/>
    <property type="gene ID" value="Os06g0116100"/>
</dbReference>
<dbReference type="InParanoid" id="A0A0P0WS31"/>
<gene>
    <name evidence="2" type="ordered locus">Os06g0116100</name>
    <name evidence="2" type="ORF">OSNPB_060116100</name>
</gene>
<feature type="compositionally biased region" description="Pro residues" evidence="1">
    <location>
        <begin position="17"/>
        <end position="26"/>
    </location>
</feature>
<keyword evidence="3" id="KW-1185">Reference proteome</keyword>
<feature type="non-terminal residue" evidence="2">
    <location>
        <position position="1"/>
    </location>
</feature>
<reference evidence="3" key="1">
    <citation type="journal article" date="2005" name="Nature">
        <title>The map-based sequence of the rice genome.</title>
        <authorList>
            <consortium name="International rice genome sequencing project (IRGSP)"/>
            <person name="Matsumoto T."/>
            <person name="Wu J."/>
            <person name="Kanamori H."/>
            <person name="Katayose Y."/>
            <person name="Fujisawa M."/>
            <person name="Namiki N."/>
            <person name="Mizuno H."/>
            <person name="Yamamoto K."/>
            <person name="Antonio B.A."/>
            <person name="Baba T."/>
            <person name="Sakata K."/>
            <person name="Nagamura Y."/>
            <person name="Aoki H."/>
            <person name="Arikawa K."/>
            <person name="Arita K."/>
            <person name="Bito T."/>
            <person name="Chiden Y."/>
            <person name="Fujitsuka N."/>
            <person name="Fukunaka R."/>
            <person name="Hamada M."/>
            <person name="Harada C."/>
            <person name="Hayashi A."/>
            <person name="Hijishita S."/>
            <person name="Honda M."/>
            <person name="Hosokawa S."/>
            <person name="Ichikawa Y."/>
            <person name="Idonuma A."/>
            <person name="Iijima M."/>
            <person name="Ikeda M."/>
            <person name="Ikeno M."/>
            <person name="Ito K."/>
            <person name="Ito S."/>
            <person name="Ito T."/>
            <person name="Ito Y."/>
            <person name="Ito Y."/>
            <person name="Iwabuchi A."/>
            <person name="Kamiya K."/>
            <person name="Karasawa W."/>
            <person name="Kurita K."/>
            <person name="Katagiri S."/>
            <person name="Kikuta A."/>
            <person name="Kobayashi H."/>
            <person name="Kobayashi N."/>
            <person name="Machita K."/>
            <person name="Maehara T."/>
            <person name="Masukawa M."/>
            <person name="Mizubayashi T."/>
            <person name="Mukai Y."/>
            <person name="Nagasaki H."/>
            <person name="Nagata Y."/>
            <person name="Naito S."/>
            <person name="Nakashima M."/>
            <person name="Nakama Y."/>
            <person name="Nakamichi Y."/>
            <person name="Nakamura M."/>
            <person name="Meguro A."/>
            <person name="Negishi M."/>
            <person name="Ohta I."/>
            <person name="Ohta T."/>
            <person name="Okamoto M."/>
            <person name="Ono N."/>
            <person name="Saji S."/>
            <person name="Sakaguchi M."/>
            <person name="Sakai K."/>
            <person name="Shibata M."/>
            <person name="Shimokawa T."/>
            <person name="Song J."/>
            <person name="Takazaki Y."/>
            <person name="Terasawa K."/>
            <person name="Tsugane M."/>
            <person name="Tsuji K."/>
            <person name="Ueda S."/>
            <person name="Waki K."/>
            <person name="Yamagata H."/>
            <person name="Yamamoto M."/>
            <person name="Yamamoto S."/>
            <person name="Yamane H."/>
            <person name="Yoshiki S."/>
            <person name="Yoshihara R."/>
            <person name="Yukawa K."/>
            <person name="Zhong H."/>
            <person name="Yano M."/>
            <person name="Yuan Q."/>
            <person name="Ouyang S."/>
            <person name="Liu J."/>
            <person name="Jones K.M."/>
            <person name="Gansberger K."/>
            <person name="Moffat K."/>
            <person name="Hill J."/>
            <person name="Bera J."/>
            <person name="Fadrosh D."/>
            <person name="Jin S."/>
            <person name="Johri S."/>
            <person name="Kim M."/>
            <person name="Overton L."/>
            <person name="Reardon M."/>
            <person name="Tsitrin T."/>
            <person name="Vuong H."/>
            <person name="Weaver B."/>
            <person name="Ciecko A."/>
            <person name="Tallon L."/>
            <person name="Jackson J."/>
            <person name="Pai G."/>
            <person name="Aken S.V."/>
            <person name="Utterback T."/>
            <person name="Reidmuller S."/>
            <person name="Feldblyum T."/>
            <person name="Hsiao J."/>
            <person name="Zismann V."/>
            <person name="Iobst S."/>
            <person name="de Vazeille A.R."/>
            <person name="Buell C.R."/>
            <person name="Ying K."/>
            <person name="Li Y."/>
            <person name="Lu T."/>
            <person name="Huang Y."/>
            <person name="Zhao Q."/>
            <person name="Feng Q."/>
            <person name="Zhang L."/>
            <person name="Zhu J."/>
            <person name="Weng Q."/>
            <person name="Mu J."/>
            <person name="Lu Y."/>
            <person name="Fan D."/>
            <person name="Liu Y."/>
            <person name="Guan J."/>
            <person name="Zhang Y."/>
            <person name="Yu S."/>
            <person name="Liu X."/>
            <person name="Zhang Y."/>
            <person name="Hong G."/>
            <person name="Han B."/>
            <person name="Choisne N."/>
            <person name="Demange N."/>
            <person name="Orjeda G."/>
            <person name="Samain S."/>
            <person name="Cattolico L."/>
            <person name="Pelletier E."/>
            <person name="Couloux A."/>
            <person name="Segurens B."/>
            <person name="Wincker P."/>
            <person name="D'Hont A."/>
            <person name="Scarpelli C."/>
            <person name="Weissenbach J."/>
            <person name="Salanoubat M."/>
            <person name="Quetier F."/>
            <person name="Yu Y."/>
            <person name="Kim H.R."/>
            <person name="Rambo T."/>
            <person name="Currie J."/>
            <person name="Collura K."/>
            <person name="Luo M."/>
            <person name="Yang T."/>
            <person name="Ammiraju J.S.S."/>
            <person name="Engler F."/>
            <person name="Soderlund C."/>
            <person name="Wing R.A."/>
            <person name="Palmer L.E."/>
            <person name="de la Bastide M."/>
            <person name="Spiegel L."/>
            <person name="Nascimento L."/>
            <person name="Zutavern T."/>
            <person name="O'Shaughnessy A."/>
            <person name="Dike S."/>
            <person name="Dedhia N."/>
            <person name="Preston R."/>
            <person name="Balija V."/>
            <person name="McCombie W.R."/>
            <person name="Chow T."/>
            <person name="Chen H."/>
            <person name="Chung M."/>
            <person name="Chen C."/>
            <person name="Shaw J."/>
            <person name="Wu H."/>
            <person name="Hsiao K."/>
            <person name="Chao Y."/>
            <person name="Chu M."/>
            <person name="Cheng C."/>
            <person name="Hour A."/>
            <person name="Lee P."/>
            <person name="Lin S."/>
            <person name="Lin Y."/>
            <person name="Liou J."/>
            <person name="Liu S."/>
            <person name="Hsing Y."/>
            <person name="Raghuvanshi S."/>
            <person name="Mohanty A."/>
            <person name="Bharti A.K."/>
            <person name="Gaur A."/>
            <person name="Gupta V."/>
            <person name="Kumar D."/>
            <person name="Ravi V."/>
            <person name="Vij S."/>
            <person name="Kapur A."/>
            <person name="Khurana P."/>
            <person name="Khurana P."/>
            <person name="Khurana J.P."/>
            <person name="Tyagi A.K."/>
            <person name="Gaikwad K."/>
            <person name="Singh A."/>
            <person name="Dalal V."/>
            <person name="Srivastava S."/>
            <person name="Dixit A."/>
            <person name="Pal A.K."/>
            <person name="Ghazi I.A."/>
            <person name="Yadav M."/>
            <person name="Pandit A."/>
            <person name="Bhargava A."/>
            <person name="Sureshbabu K."/>
            <person name="Batra K."/>
            <person name="Sharma T.R."/>
            <person name="Mohapatra T."/>
            <person name="Singh N.K."/>
            <person name="Messing J."/>
            <person name="Nelson A.B."/>
            <person name="Fuks G."/>
            <person name="Kavchok S."/>
            <person name="Keizer G."/>
            <person name="Linton E."/>
            <person name="Llaca V."/>
            <person name="Song R."/>
            <person name="Tanyolac B."/>
            <person name="Young S."/>
            <person name="Ho-Il K."/>
            <person name="Hahn J.H."/>
            <person name="Sangsakoo G."/>
            <person name="Vanavichit A."/>
            <person name="de Mattos Luiz.A.T."/>
            <person name="Zimmer P.D."/>
            <person name="Malone G."/>
            <person name="Dellagostin O."/>
            <person name="de Oliveira A.C."/>
            <person name="Bevan M."/>
            <person name="Bancroft I."/>
            <person name="Minx P."/>
            <person name="Cordum H."/>
            <person name="Wilson R."/>
            <person name="Cheng Z."/>
            <person name="Jin W."/>
            <person name="Jiang J."/>
            <person name="Leong S.A."/>
            <person name="Iwama H."/>
            <person name="Gojobori T."/>
            <person name="Itoh T."/>
            <person name="Niimura Y."/>
            <person name="Fujii Y."/>
            <person name="Habara T."/>
            <person name="Sakai H."/>
            <person name="Sato Y."/>
            <person name="Wilson G."/>
            <person name="Kumar K."/>
            <person name="McCouch S."/>
            <person name="Juretic N."/>
            <person name="Hoen D."/>
            <person name="Wright S."/>
            <person name="Bruskiewich R."/>
            <person name="Bureau T."/>
            <person name="Miyao A."/>
            <person name="Hirochika H."/>
            <person name="Nishikawa T."/>
            <person name="Kadowaki K."/>
            <person name="Sugiura M."/>
            <person name="Burr B."/>
            <person name="Sasaki T."/>
        </authorList>
    </citation>
    <scope>NUCLEOTIDE SEQUENCE [LARGE SCALE GENOMIC DNA]</scope>
    <source>
        <strain evidence="3">cv. Nipponbare</strain>
    </source>
</reference>
<feature type="compositionally biased region" description="Basic and acidic residues" evidence="1">
    <location>
        <begin position="1"/>
        <end position="12"/>
    </location>
</feature>
<dbReference type="EMBL" id="AP014962">
    <property type="protein sequence ID" value="BAS95847.1"/>
    <property type="molecule type" value="Genomic_DNA"/>
</dbReference>
<dbReference type="AlphaFoldDB" id="A0A0P0WS31"/>
<evidence type="ECO:0000313" key="3">
    <source>
        <dbReference type="Proteomes" id="UP000059680"/>
    </source>
</evidence>
<dbReference type="PaxDb" id="39947-A0A0P0WS31"/>
<feature type="region of interest" description="Disordered" evidence="1">
    <location>
        <begin position="1"/>
        <end position="26"/>
    </location>
</feature>
<evidence type="ECO:0000256" key="1">
    <source>
        <dbReference type="SAM" id="MobiDB-lite"/>
    </source>
</evidence>
<accession>A0A0P0WS31</accession>
<organism evidence="2 3">
    <name type="scientific">Oryza sativa subsp. japonica</name>
    <name type="common">Rice</name>
    <dbReference type="NCBI Taxonomy" id="39947"/>
    <lineage>
        <taxon>Eukaryota</taxon>
        <taxon>Viridiplantae</taxon>
        <taxon>Streptophyta</taxon>
        <taxon>Embryophyta</taxon>
        <taxon>Tracheophyta</taxon>
        <taxon>Spermatophyta</taxon>
        <taxon>Magnoliopsida</taxon>
        <taxon>Liliopsida</taxon>
        <taxon>Poales</taxon>
        <taxon>Poaceae</taxon>
        <taxon>BOP clade</taxon>
        <taxon>Oryzoideae</taxon>
        <taxon>Oryzeae</taxon>
        <taxon>Oryzinae</taxon>
        <taxon>Oryza</taxon>
        <taxon>Oryza sativa</taxon>
    </lineage>
</organism>
<reference evidence="2 3" key="2">
    <citation type="journal article" date="2013" name="Plant Cell Physiol.">
        <title>Rice Annotation Project Database (RAP-DB): an integrative and interactive database for rice genomics.</title>
        <authorList>
            <person name="Sakai H."/>
            <person name="Lee S.S."/>
            <person name="Tanaka T."/>
            <person name="Numa H."/>
            <person name="Kim J."/>
            <person name="Kawahara Y."/>
            <person name="Wakimoto H."/>
            <person name="Yang C.C."/>
            <person name="Iwamoto M."/>
            <person name="Abe T."/>
            <person name="Yamada Y."/>
            <person name="Muto A."/>
            <person name="Inokuchi H."/>
            <person name="Ikemura T."/>
            <person name="Matsumoto T."/>
            <person name="Sasaki T."/>
            <person name="Itoh T."/>
        </authorList>
    </citation>
    <scope>NUCLEOTIDE SEQUENCE [LARGE SCALE GENOMIC DNA]</scope>
    <source>
        <strain evidence="3">cv. Nipponbare</strain>
    </source>
</reference>
<reference evidence="2 3" key="3">
    <citation type="journal article" date="2013" name="Rice">
        <title>Improvement of the Oryza sativa Nipponbare reference genome using next generation sequence and optical map data.</title>
        <authorList>
            <person name="Kawahara Y."/>
            <person name="de la Bastide M."/>
            <person name="Hamilton J.P."/>
            <person name="Kanamori H."/>
            <person name="McCombie W.R."/>
            <person name="Ouyang S."/>
            <person name="Schwartz D.C."/>
            <person name="Tanaka T."/>
            <person name="Wu J."/>
            <person name="Zhou S."/>
            <person name="Childs K.L."/>
            <person name="Davidson R.M."/>
            <person name="Lin H."/>
            <person name="Quesada-Ocampo L."/>
            <person name="Vaillancourt B."/>
            <person name="Sakai H."/>
            <person name="Lee S.S."/>
            <person name="Kim J."/>
            <person name="Numa H."/>
            <person name="Itoh T."/>
            <person name="Buell C.R."/>
            <person name="Matsumoto T."/>
        </authorList>
    </citation>
    <scope>NUCLEOTIDE SEQUENCE [LARGE SCALE GENOMIC DNA]</scope>
    <source>
        <strain evidence="3">cv. Nipponbare</strain>
    </source>
</reference>
<evidence type="ECO:0000313" key="2">
    <source>
        <dbReference type="EMBL" id="BAS95847.1"/>
    </source>
</evidence>
<protein>
    <submittedName>
        <fullName evidence="2">Os06g0116100 protein</fullName>
    </submittedName>
</protein>
<dbReference type="Proteomes" id="UP000059680">
    <property type="component" value="Chromosome 6"/>
</dbReference>
<name>A0A0P0WS31_ORYSJ</name>
<sequence>KKKSPTREETRRSHPIPTLPPLPLPPLQRWRRRRRRPLDPSAAAVAHGYAERHPGSNTVHCQGSSILIKDMEYTLYTTSSSVLHISLLEEVLGWRFSLYGDFLVISFVNCT</sequence>
<proteinExistence type="predicted"/>
<dbReference type="SMR" id="A0A0P0WS31"/>